<name>Q5SN64_ORYSJ</name>
<gene>
    <name evidence="2" type="primary">P0003E08.10</name>
</gene>
<feature type="region of interest" description="Disordered" evidence="1">
    <location>
        <begin position="1"/>
        <end position="22"/>
    </location>
</feature>
<evidence type="ECO:0000313" key="2">
    <source>
        <dbReference type="EMBL" id="BAD72344.1"/>
    </source>
</evidence>
<sequence length="162" mass="16715">MDGGGGAAQHRHDGAYSHGSRMVEGGAGAAPLGKLEAALLEKPLNDAAPLPAIDRLQRGGATTDLEYEVAPPRSTCASSMPPRLMGTDEVGGLGVGEAVTAFRVSYLPNEATPLLRLEPQGPTTATCQDHPVAALPLSWATLGFVVKGRDYNSTLRSGTRPG</sequence>
<dbReference type="Proteomes" id="UP000817658">
    <property type="component" value="Chromosome 1"/>
</dbReference>
<proteinExistence type="predicted"/>
<dbReference type="AlphaFoldDB" id="Q5SN64"/>
<dbReference type="EMBL" id="AP003222">
    <property type="protein sequence ID" value="BAD72344.1"/>
    <property type="molecule type" value="Genomic_DNA"/>
</dbReference>
<protein>
    <submittedName>
        <fullName evidence="2">Uncharacterized protein</fullName>
    </submittedName>
</protein>
<reference evidence="2" key="1">
    <citation type="journal article" date="2002" name="Nature">
        <title>The genome sequence and structure of rice chromosome 1.</title>
        <authorList>
            <person name="Sasaki T."/>
            <person name="Matsumoto T."/>
            <person name="Yamamoto K."/>
            <person name="Sakata K."/>
            <person name="Baba T."/>
            <person name="Katayose Y."/>
            <person name="Wu J."/>
            <person name="Niimura Y."/>
            <person name="Cheng Z."/>
            <person name="Nagamura Y."/>
            <person name="Antonio B.A."/>
            <person name="Kanamori H."/>
            <person name="Hosokawa S."/>
            <person name="Masukawa M."/>
            <person name="Arikawa K."/>
            <person name="Chiden Y."/>
            <person name="Hayashi M."/>
            <person name="Okamoto M."/>
            <person name="Ando T."/>
            <person name="Aoki H."/>
            <person name="Arita K."/>
            <person name="Hamada M."/>
            <person name="Harada C."/>
            <person name="Hijishita S."/>
            <person name="Honda M."/>
            <person name="Ichikawa Y."/>
            <person name="Idonuma A."/>
            <person name="Iijima M."/>
            <person name="Ikeda M."/>
            <person name="Ikeno M."/>
            <person name="Itoh S."/>
            <person name="Itoh T."/>
            <person name="Itoh Y."/>
            <person name="Itoh Y."/>
            <person name="Iwabuchi A."/>
            <person name="Kamiya K."/>
            <person name="Karasawa W."/>
            <person name="Katagiri S."/>
            <person name="Kikuta A."/>
            <person name="Kobayashi N."/>
            <person name="Kono I."/>
            <person name="Machita K."/>
            <person name="Maehara T."/>
            <person name="Mizuno H."/>
            <person name="Mizubayashi T."/>
            <person name="Mukai Y."/>
            <person name="Nagasaki H."/>
            <person name="Nakashima M."/>
            <person name="Nakama Y."/>
            <person name="Nakamichi Y."/>
            <person name="Nakamura M."/>
            <person name="Namiki N."/>
            <person name="Negishi M."/>
            <person name="Ohta I."/>
            <person name="Ono N."/>
            <person name="Saji S."/>
            <person name="Sakai K."/>
            <person name="Shibata M."/>
            <person name="Shimokawa T."/>
            <person name="Shomura A."/>
            <person name="Song J."/>
            <person name="Takazaki Y."/>
            <person name="Terasawa K."/>
            <person name="Tsuji K."/>
            <person name="Waki K."/>
            <person name="Yamagata H."/>
            <person name="Yamane H."/>
            <person name="Yoshiki S."/>
            <person name="Yoshihara R."/>
            <person name="Yukawa K."/>
            <person name="Zhong H."/>
            <person name="Iwama H."/>
            <person name="Endo T."/>
            <person name="Ito H."/>
            <person name="Hahn J.H."/>
            <person name="Kim H.I."/>
            <person name="Eun M.Y."/>
            <person name="Yano M."/>
            <person name="Jiang J."/>
            <person name="Gojobori T."/>
        </authorList>
    </citation>
    <scope>NUCLEOTIDE SEQUENCE [LARGE SCALE GENOMIC DNA]</scope>
</reference>
<organism evidence="2">
    <name type="scientific">Oryza sativa subsp. japonica</name>
    <name type="common">Rice</name>
    <dbReference type="NCBI Taxonomy" id="39947"/>
    <lineage>
        <taxon>Eukaryota</taxon>
        <taxon>Viridiplantae</taxon>
        <taxon>Streptophyta</taxon>
        <taxon>Embryophyta</taxon>
        <taxon>Tracheophyta</taxon>
        <taxon>Spermatophyta</taxon>
        <taxon>Magnoliopsida</taxon>
        <taxon>Liliopsida</taxon>
        <taxon>Poales</taxon>
        <taxon>Poaceae</taxon>
        <taxon>BOP clade</taxon>
        <taxon>Oryzoideae</taxon>
        <taxon>Oryzeae</taxon>
        <taxon>Oryzinae</taxon>
        <taxon>Oryza</taxon>
        <taxon>Oryza sativa</taxon>
    </lineage>
</organism>
<evidence type="ECO:0000256" key="1">
    <source>
        <dbReference type="SAM" id="MobiDB-lite"/>
    </source>
</evidence>
<accession>Q5SN64</accession>